<dbReference type="AlphaFoldDB" id="A0A6C0HY49"/>
<keyword evidence="1" id="KW-0812">Transmembrane</keyword>
<organism evidence="2">
    <name type="scientific">viral metagenome</name>
    <dbReference type="NCBI Taxonomy" id="1070528"/>
    <lineage>
        <taxon>unclassified sequences</taxon>
        <taxon>metagenomes</taxon>
        <taxon>organismal metagenomes</taxon>
    </lineage>
</organism>
<dbReference type="EMBL" id="MN740041">
    <property type="protein sequence ID" value="QHT85449.1"/>
    <property type="molecule type" value="Genomic_DNA"/>
</dbReference>
<accession>A0A6C0HY49</accession>
<evidence type="ECO:0000313" key="2">
    <source>
        <dbReference type="EMBL" id="QHT85449.1"/>
    </source>
</evidence>
<protein>
    <submittedName>
        <fullName evidence="2">Uncharacterized protein</fullName>
    </submittedName>
</protein>
<evidence type="ECO:0000256" key="1">
    <source>
        <dbReference type="SAM" id="Phobius"/>
    </source>
</evidence>
<feature type="transmembrane region" description="Helical" evidence="1">
    <location>
        <begin position="23"/>
        <end position="43"/>
    </location>
</feature>
<proteinExistence type="predicted"/>
<reference evidence="2" key="1">
    <citation type="journal article" date="2020" name="Nature">
        <title>Giant virus diversity and host interactions through global metagenomics.</title>
        <authorList>
            <person name="Schulz F."/>
            <person name="Roux S."/>
            <person name="Paez-Espino D."/>
            <person name="Jungbluth S."/>
            <person name="Walsh D.A."/>
            <person name="Denef V.J."/>
            <person name="McMahon K.D."/>
            <person name="Konstantinidis K.T."/>
            <person name="Eloe-Fadrosh E.A."/>
            <person name="Kyrpides N.C."/>
            <person name="Woyke T."/>
        </authorList>
    </citation>
    <scope>NUCLEOTIDE SEQUENCE</scope>
    <source>
        <strain evidence="2">GVMAG-M-3300023184-17</strain>
    </source>
</reference>
<name>A0A6C0HY49_9ZZZZ</name>
<keyword evidence="1" id="KW-1133">Transmembrane helix</keyword>
<keyword evidence="1" id="KW-0472">Membrane</keyword>
<sequence>MNAGNVSGHGAMLALGEDLLLKLYVLALYEVLVLVLGNLKLLVMYENVLIVKGNETISGLVVEPLY</sequence>